<feature type="transmembrane region" description="Helical" evidence="8">
    <location>
        <begin position="12"/>
        <end position="33"/>
    </location>
</feature>
<sequence>MLGFFKHPHCNSIGLAHAVFLLIALKVALWASLGPAAIVGDANGYWKLSSLVIDGDVMMMAEPIAYRTPIYPWCLAAFRIAASTLTSPLLVIIVAQASLYLASVYLAGELAVQISGRSSARLFAMLALLPAISAITYVGFLVSEILFVALLMLHLLSVVRYTHDSTAASAAWVGLTLGLTLLTRPIVLLLWIPHLIFVLIKHFSRLEKGTDPVAIKHRFGHVILASVVVVALCIPWLARNQRLFGEVFLTEFLGRNIWIVTFQDGSGAGLAMPESESAAELQSRVNQVTGNDWRESNWRHTWTVSNLLTESGLNDPAADRLMKTVAVEAMMTDPKTVAYKTVRRCVNFWRCPGNQLPTADPDYNGFQPYPKTWFNKNQTANSLASFAFRFRVSQSVAANTVLMVLIGVATLYLVYDQSTRVYGLWIASILVYFSVITGVVEIPDYRYRMVVEPVCASVVGSALSLLWPLSQNRNLDPASETAA</sequence>
<dbReference type="InterPro" id="IPR050297">
    <property type="entry name" value="LipidA_mod_glycosyltrf_83"/>
</dbReference>
<dbReference type="PANTHER" id="PTHR33908:SF11">
    <property type="entry name" value="MEMBRANE PROTEIN"/>
    <property type="match status" value="1"/>
</dbReference>
<feature type="transmembrane region" description="Helical" evidence="8">
    <location>
        <begin position="396"/>
        <end position="415"/>
    </location>
</feature>
<dbReference type="OrthoDB" id="276098at2"/>
<organism evidence="9 10">
    <name type="scientific">Rubripirellula obstinata</name>
    <dbReference type="NCBI Taxonomy" id="406547"/>
    <lineage>
        <taxon>Bacteria</taxon>
        <taxon>Pseudomonadati</taxon>
        <taxon>Planctomycetota</taxon>
        <taxon>Planctomycetia</taxon>
        <taxon>Pirellulales</taxon>
        <taxon>Pirellulaceae</taxon>
        <taxon>Rubripirellula</taxon>
    </lineage>
</organism>
<evidence type="ECO:0000256" key="8">
    <source>
        <dbReference type="SAM" id="Phobius"/>
    </source>
</evidence>
<evidence type="ECO:0000256" key="2">
    <source>
        <dbReference type="ARBA" id="ARBA00022475"/>
    </source>
</evidence>
<keyword evidence="3" id="KW-0328">Glycosyltransferase</keyword>
<dbReference type="PANTHER" id="PTHR33908">
    <property type="entry name" value="MANNOSYLTRANSFERASE YKCB-RELATED"/>
    <property type="match status" value="1"/>
</dbReference>
<evidence type="ECO:0000256" key="4">
    <source>
        <dbReference type="ARBA" id="ARBA00022679"/>
    </source>
</evidence>
<reference evidence="9 10" key="1">
    <citation type="submission" date="2019-08" db="EMBL/GenBank/DDBJ databases">
        <title>Deep-cultivation of Planctomycetes and their phenomic and genomic characterization uncovers novel biology.</title>
        <authorList>
            <person name="Wiegand S."/>
            <person name="Jogler M."/>
            <person name="Boedeker C."/>
            <person name="Pinto D."/>
            <person name="Vollmers J."/>
            <person name="Rivas-Marin E."/>
            <person name="Kohn T."/>
            <person name="Peeters S.H."/>
            <person name="Heuer A."/>
            <person name="Rast P."/>
            <person name="Oberbeckmann S."/>
            <person name="Bunk B."/>
            <person name="Jeske O."/>
            <person name="Meyerdierks A."/>
            <person name="Storesund J.E."/>
            <person name="Kallscheuer N."/>
            <person name="Luecker S."/>
            <person name="Lage O.M."/>
            <person name="Pohl T."/>
            <person name="Merkel B.J."/>
            <person name="Hornburger P."/>
            <person name="Mueller R.-W."/>
            <person name="Bruemmer F."/>
            <person name="Labrenz M."/>
            <person name="Spormann A.M."/>
            <person name="Op Den Camp H."/>
            <person name="Overmann J."/>
            <person name="Amann R."/>
            <person name="Jetten M.S.M."/>
            <person name="Mascher T."/>
            <person name="Medema M.H."/>
            <person name="Devos D.P."/>
            <person name="Kaster A.-K."/>
            <person name="Ovreas L."/>
            <person name="Rohde M."/>
            <person name="Galperin M.Y."/>
            <person name="Jogler C."/>
        </authorList>
    </citation>
    <scope>NUCLEOTIDE SEQUENCE [LARGE SCALE GENOMIC DNA]</scope>
    <source>
        <strain evidence="9 10">LF1</strain>
    </source>
</reference>
<keyword evidence="2" id="KW-1003">Cell membrane</keyword>
<dbReference type="Proteomes" id="UP000322699">
    <property type="component" value="Unassembled WGS sequence"/>
</dbReference>
<feature type="transmembrane region" description="Helical" evidence="8">
    <location>
        <begin position="421"/>
        <end position="442"/>
    </location>
</feature>
<name>A0A5B1CKG4_9BACT</name>
<evidence type="ECO:0000256" key="3">
    <source>
        <dbReference type="ARBA" id="ARBA00022676"/>
    </source>
</evidence>
<dbReference type="GO" id="GO:0016763">
    <property type="term" value="F:pentosyltransferase activity"/>
    <property type="evidence" value="ECO:0007669"/>
    <property type="project" value="TreeGrafter"/>
</dbReference>
<comment type="subcellular location">
    <subcellularLocation>
        <location evidence="1">Cell membrane</location>
        <topology evidence="1">Multi-pass membrane protein</topology>
    </subcellularLocation>
</comment>
<accession>A0A5B1CKG4</accession>
<dbReference type="RefSeq" id="WP_068263885.1">
    <property type="nucleotide sequence ID" value="NZ_VRLW01000001.1"/>
</dbReference>
<keyword evidence="5 8" id="KW-0812">Transmembrane</keyword>
<evidence type="ECO:0000256" key="7">
    <source>
        <dbReference type="ARBA" id="ARBA00023136"/>
    </source>
</evidence>
<evidence type="ECO:0000256" key="6">
    <source>
        <dbReference type="ARBA" id="ARBA00022989"/>
    </source>
</evidence>
<keyword evidence="6 8" id="KW-1133">Transmembrane helix</keyword>
<dbReference type="GO" id="GO:0005886">
    <property type="term" value="C:plasma membrane"/>
    <property type="evidence" value="ECO:0007669"/>
    <property type="project" value="UniProtKB-SubCell"/>
</dbReference>
<comment type="caution">
    <text evidence="9">The sequence shown here is derived from an EMBL/GenBank/DDBJ whole genome shotgun (WGS) entry which is preliminary data.</text>
</comment>
<evidence type="ECO:0000313" key="9">
    <source>
        <dbReference type="EMBL" id="KAA1260365.1"/>
    </source>
</evidence>
<evidence type="ECO:0008006" key="11">
    <source>
        <dbReference type="Google" id="ProtNLM"/>
    </source>
</evidence>
<keyword evidence="7 8" id="KW-0472">Membrane</keyword>
<dbReference type="AlphaFoldDB" id="A0A5B1CKG4"/>
<keyword evidence="4" id="KW-0808">Transferase</keyword>
<evidence type="ECO:0000313" key="10">
    <source>
        <dbReference type="Proteomes" id="UP000322699"/>
    </source>
</evidence>
<keyword evidence="10" id="KW-1185">Reference proteome</keyword>
<feature type="transmembrane region" description="Helical" evidence="8">
    <location>
        <begin position="89"/>
        <end position="108"/>
    </location>
</feature>
<dbReference type="GO" id="GO:0009103">
    <property type="term" value="P:lipopolysaccharide biosynthetic process"/>
    <property type="evidence" value="ECO:0007669"/>
    <property type="project" value="UniProtKB-ARBA"/>
</dbReference>
<dbReference type="EMBL" id="VRLW01000001">
    <property type="protein sequence ID" value="KAA1260365.1"/>
    <property type="molecule type" value="Genomic_DNA"/>
</dbReference>
<feature type="transmembrane region" description="Helical" evidence="8">
    <location>
        <begin position="145"/>
        <end position="163"/>
    </location>
</feature>
<feature type="transmembrane region" description="Helical" evidence="8">
    <location>
        <begin position="219"/>
        <end position="238"/>
    </location>
</feature>
<evidence type="ECO:0000256" key="5">
    <source>
        <dbReference type="ARBA" id="ARBA00022692"/>
    </source>
</evidence>
<gene>
    <name evidence="9" type="ORF">LF1_29050</name>
</gene>
<evidence type="ECO:0000256" key="1">
    <source>
        <dbReference type="ARBA" id="ARBA00004651"/>
    </source>
</evidence>
<proteinExistence type="predicted"/>
<feature type="transmembrane region" description="Helical" evidence="8">
    <location>
        <begin position="170"/>
        <end position="199"/>
    </location>
</feature>
<protein>
    <recommendedName>
        <fullName evidence="11">Glycosyltransferase RgtA/B/C/D-like domain-containing protein</fullName>
    </recommendedName>
</protein>